<dbReference type="Proteomes" id="UP000620670">
    <property type="component" value="Unassembled WGS sequence"/>
</dbReference>
<dbReference type="RefSeq" id="WP_199048228.1">
    <property type="nucleotide sequence ID" value="NZ_JAELXT010000006.1"/>
</dbReference>
<keyword evidence="2" id="KW-1185">Reference proteome</keyword>
<organism evidence="1 2">
    <name type="scientific">Microvirga splendida</name>
    <dbReference type="NCBI Taxonomy" id="2795727"/>
    <lineage>
        <taxon>Bacteria</taxon>
        <taxon>Pseudomonadati</taxon>
        <taxon>Pseudomonadota</taxon>
        <taxon>Alphaproteobacteria</taxon>
        <taxon>Hyphomicrobiales</taxon>
        <taxon>Methylobacteriaceae</taxon>
        <taxon>Microvirga</taxon>
    </lineage>
</organism>
<gene>
    <name evidence="1" type="ORF">JAO75_08270</name>
</gene>
<dbReference type="InterPro" id="IPR028978">
    <property type="entry name" value="Chorismate_lyase_/UTRA_dom_sf"/>
</dbReference>
<proteinExistence type="predicted"/>
<reference evidence="2" key="1">
    <citation type="submission" date="2020-12" db="EMBL/GenBank/DDBJ databases">
        <title>Hymenobacter sp.</title>
        <authorList>
            <person name="Kim M.K."/>
        </authorList>
    </citation>
    <scope>NUCLEOTIDE SEQUENCE [LARGE SCALE GENOMIC DNA]</scope>
    <source>
        <strain evidence="2">BT325</strain>
    </source>
</reference>
<evidence type="ECO:0000313" key="1">
    <source>
        <dbReference type="EMBL" id="MBJ6125405.1"/>
    </source>
</evidence>
<dbReference type="SUPFAM" id="SSF64288">
    <property type="entry name" value="Chorismate lyase-like"/>
    <property type="match status" value="1"/>
</dbReference>
<protein>
    <submittedName>
        <fullName evidence="1">UTRA domain-containing protein</fullName>
    </submittedName>
</protein>
<comment type="caution">
    <text evidence="1">The sequence shown here is derived from an EMBL/GenBank/DDBJ whole genome shotgun (WGS) entry which is preliminary data.</text>
</comment>
<name>A0ABS0Y0E2_9HYPH</name>
<accession>A0ABS0Y0E2</accession>
<dbReference type="Gene3D" id="3.40.1410.10">
    <property type="entry name" value="Chorismate lyase-like"/>
    <property type="match status" value="1"/>
</dbReference>
<dbReference type="EMBL" id="JAELXT010000006">
    <property type="protein sequence ID" value="MBJ6125405.1"/>
    <property type="molecule type" value="Genomic_DNA"/>
</dbReference>
<evidence type="ECO:0000313" key="2">
    <source>
        <dbReference type="Proteomes" id="UP000620670"/>
    </source>
</evidence>
<sequence length="85" mass="9220">MHVTSGSPEAFDGGDALAERLRRALIAEGRAGSLEAEAGSPALLVVRRYLDRKADLLEFTVSVHPADRYVVSSSLRRVVEAAKER</sequence>